<dbReference type="GO" id="GO:0016020">
    <property type="term" value="C:membrane"/>
    <property type="evidence" value="ECO:0007669"/>
    <property type="project" value="InterPro"/>
</dbReference>
<dbReference type="PANTHER" id="PTHR38457:SF1">
    <property type="entry name" value="REGULATOR ABRB-RELATED"/>
    <property type="match status" value="1"/>
</dbReference>
<dbReference type="PANTHER" id="PTHR38457">
    <property type="entry name" value="REGULATOR ABRB-RELATED"/>
    <property type="match status" value="1"/>
</dbReference>
<feature type="transmembrane region" description="Helical" evidence="1">
    <location>
        <begin position="317"/>
        <end position="338"/>
    </location>
</feature>
<gene>
    <name evidence="2" type="ORF">SAMN05216179_2369</name>
</gene>
<proteinExistence type="predicted"/>
<keyword evidence="1" id="KW-0472">Membrane</keyword>
<name>A0A1M7PN36_9BACI</name>
<feature type="transmembrane region" description="Helical" evidence="1">
    <location>
        <begin position="185"/>
        <end position="202"/>
    </location>
</feature>
<dbReference type="OrthoDB" id="5460360at2"/>
<dbReference type="Proteomes" id="UP000184184">
    <property type="component" value="Unassembled WGS sequence"/>
</dbReference>
<dbReference type="InterPro" id="IPR007820">
    <property type="entry name" value="AbrB_fam"/>
</dbReference>
<evidence type="ECO:0000313" key="2">
    <source>
        <dbReference type="EMBL" id="SHN18723.1"/>
    </source>
</evidence>
<feature type="transmembrane region" description="Helical" evidence="1">
    <location>
        <begin position="264"/>
        <end position="285"/>
    </location>
</feature>
<keyword evidence="1" id="KW-0812">Transmembrane</keyword>
<evidence type="ECO:0008006" key="4">
    <source>
        <dbReference type="Google" id="ProtNLM"/>
    </source>
</evidence>
<keyword evidence="3" id="KW-1185">Reference proteome</keyword>
<dbReference type="PIRSF" id="PIRSF038991">
    <property type="entry name" value="Protein_AbrB"/>
    <property type="match status" value="1"/>
</dbReference>
<feature type="transmembrane region" description="Helical" evidence="1">
    <location>
        <begin position="141"/>
        <end position="165"/>
    </location>
</feature>
<sequence>MIKNIYYLLLMYAVSLITTGLFIVLHIPLPWILGPLVAVFLLNFLTKFHLEQNKTILNVSFLLTGAQIGSTFTSTTLKGVIPYFIPFLIITILLIVICIQSGTLLAKYANIEKTTGILGSVPGGLSVMVAMSDSMKANTGLVAIFHTIRLMAVLFIVPLLASFFFTDNHAELALPNETPSEFSGWTFVIYVLLFGLAFLLRFKIPASYVLIPMMIIAVIKLLSLPISDVPISLYHFAQLSIGIHLGLSIRMADLKKAGNFSWIFFLFTCFIISISTGLGYIFALFSELSFATAMLSLAPGGLVEMAITAGEVNADPAIVGSLQLVRMLFIILLLPFLLKKMYILPIDRQ</sequence>
<evidence type="ECO:0000313" key="3">
    <source>
        <dbReference type="Proteomes" id="UP000184184"/>
    </source>
</evidence>
<feature type="transmembrane region" description="Helical" evidence="1">
    <location>
        <begin position="83"/>
        <end position="106"/>
    </location>
</feature>
<organism evidence="2 3">
    <name type="scientific">Gracilibacillus kekensis</name>
    <dbReference type="NCBI Taxonomy" id="1027249"/>
    <lineage>
        <taxon>Bacteria</taxon>
        <taxon>Bacillati</taxon>
        <taxon>Bacillota</taxon>
        <taxon>Bacilli</taxon>
        <taxon>Bacillales</taxon>
        <taxon>Bacillaceae</taxon>
        <taxon>Gracilibacillus</taxon>
    </lineage>
</organism>
<protein>
    <recommendedName>
        <fullName evidence="4">AbrB family transcriptional regulator</fullName>
    </recommendedName>
</protein>
<dbReference type="EMBL" id="FRCZ01000004">
    <property type="protein sequence ID" value="SHN18723.1"/>
    <property type="molecule type" value="Genomic_DNA"/>
</dbReference>
<dbReference type="InterPro" id="IPR017516">
    <property type="entry name" value="AbrB_dup"/>
</dbReference>
<dbReference type="AlphaFoldDB" id="A0A1M7PN36"/>
<dbReference type="RefSeq" id="WP_073202050.1">
    <property type="nucleotide sequence ID" value="NZ_FRCZ01000004.1"/>
</dbReference>
<dbReference type="Pfam" id="PF05145">
    <property type="entry name" value="AbrB"/>
    <property type="match status" value="1"/>
</dbReference>
<dbReference type="NCBIfam" id="TIGR03082">
    <property type="entry name" value="Gneg_AbrB_dup"/>
    <property type="match status" value="2"/>
</dbReference>
<dbReference type="GO" id="GO:0010468">
    <property type="term" value="P:regulation of gene expression"/>
    <property type="evidence" value="ECO:0007669"/>
    <property type="project" value="InterPro"/>
</dbReference>
<accession>A0A1M7PN36</accession>
<feature type="transmembrane region" description="Helical" evidence="1">
    <location>
        <begin position="57"/>
        <end position="77"/>
    </location>
</feature>
<evidence type="ECO:0000256" key="1">
    <source>
        <dbReference type="SAM" id="Phobius"/>
    </source>
</evidence>
<reference evidence="2 3" key="1">
    <citation type="submission" date="2016-11" db="EMBL/GenBank/DDBJ databases">
        <authorList>
            <person name="Jaros S."/>
            <person name="Januszkiewicz K."/>
            <person name="Wedrychowicz H."/>
        </authorList>
    </citation>
    <scope>NUCLEOTIDE SEQUENCE [LARGE SCALE GENOMIC DNA]</scope>
    <source>
        <strain evidence="2 3">CGMCC 1.10681</strain>
    </source>
</reference>
<feature type="transmembrane region" description="Helical" evidence="1">
    <location>
        <begin position="7"/>
        <end position="25"/>
    </location>
</feature>
<feature type="transmembrane region" description="Helical" evidence="1">
    <location>
        <begin position="233"/>
        <end position="252"/>
    </location>
</feature>
<keyword evidence="1" id="KW-1133">Transmembrane helix</keyword>
<feature type="transmembrane region" description="Helical" evidence="1">
    <location>
        <begin position="209"/>
        <end position="227"/>
    </location>
</feature>
<feature type="transmembrane region" description="Helical" evidence="1">
    <location>
        <begin position="31"/>
        <end position="50"/>
    </location>
</feature>
<dbReference type="STRING" id="1027249.SAMN05216179_2369"/>